<sequence>MLDLEVLRKLRGMSDFDRNIVGNFNCDMEKNLNKNYWNYCVTTLNKYLTMLGFFHQAIMVEEEPTANQEGMYSGGPKHRHHFMKRYIADVFLRGQPLEQDPTDAVGEAISFYRRLEVIMRSMFGGRVQVRDMLNVDSYGEKIKTLRKTTNSARIQKTINDNREFLDRAYVVYANWEARYQEILEDYF</sequence>
<dbReference type="EMBL" id="MN740844">
    <property type="protein sequence ID" value="QHU14636.1"/>
    <property type="molecule type" value="Genomic_DNA"/>
</dbReference>
<proteinExistence type="predicted"/>
<evidence type="ECO:0000313" key="1">
    <source>
        <dbReference type="EMBL" id="QHU14636.1"/>
    </source>
</evidence>
<accession>A0A6C0KC29</accession>
<protein>
    <submittedName>
        <fullName evidence="1">Uncharacterized protein</fullName>
    </submittedName>
</protein>
<dbReference type="AlphaFoldDB" id="A0A6C0KC29"/>
<organism evidence="1">
    <name type="scientific">viral metagenome</name>
    <dbReference type="NCBI Taxonomy" id="1070528"/>
    <lineage>
        <taxon>unclassified sequences</taxon>
        <taxon>metagenomes</taxon>
        <taxon>organismal metagenomes</taxon>
    </lineage>
</organism>
<reference evidence="1" key="1">
    <citation type="journal article" date="2020" name="Nature">
        <title>Giant virus diversity and host interactions through global metagenomics.</title>
        <authorList>
            <person name="Schulz F."/>
            <person name="Roux S."/>
            <person name="Paez-Espino D."/>
            <person name="Jungbluth S."/>
            <person name="Walsh D.A."/>
            <person name="Denef V.J."/>
            <person name="McMahon K.D."/>
            <person name="Konstantinidis K.T."/>
            <person name="Eloe-Fadrosh E.A."/>
            <person name="Kyrpides N.C."/>
            <person name="Woyke T."/>
        </authorList>
    </citation>
    <scope>NUCLEOTIDE SEQUENCE</scope>
    <source>
        <strain evidence="1">GVMAG-S-1102113-126</strain>
    </source>
</reference>
<name>A0A6C0KC29_9ZZZZ</name>